<evidence type="ECO:0000313" key="2">
    <source>
        <dbReference type="EMBL" id="MCZ2574145.1"/>
    </source>
</evidence>
<comment type="caution">
    <text evidence="2">The sequence shown here is derived from an EMBL/GenBank/DDBJ whole genome shotgun (WGS) entry which is preliminary data.</text>
</comment>
<protein>
    <submittedName>
        <fullName evidence="2">Uncharacterized protein</fullName>
    </submittedName>
</protein>
<dbReference type="EMBL" id="JAPUAV010000042">
    <property type="protein sequence ID" value="MCZ2574145.1"/>
    <property type="molecule type" value="Genomic_DNA"/>
</dbReference>
<sequence>MPLGLYDGLISRPFHFQAIALFSLYGARQLPFSVLCTATGIGYLCGVSFKIQFNSMKEQIISYLEGPRDYSQGVALYEQFGPNRMLKAKFRQIGECEMTRGTLIEELRKLSGMSEAEFAGMHRKAHHIPSKAEQPVSPAPVRMYADDLLIALASRLGVTVEKLVSDDFVKERLSQSPDTEQVRGLKEELENAQSKYSEAPETVRKAIRFREEFPFLRQPDCPDELKVLVADMFSAYDLYRESHRMLVETPDDVATGETYLWAKTAVENFLENRQMWEELEYYKNNGEILGKAQVMRQAREKQEISSLTDLELSKQLGNAKSNISKGKNELEKAPDEEKRAKAMEKTRKWTERKNLLEAEMESRKKN</sequence>
<evidence type="ECO:0000256" key="1">
    <source>
        <dbReference type="SAM" id="MobiDB-lite"/>
    </source>
</evidence>
<dbReference type="RefSeq" id="WP_269104297.1">
    <property type="nucleotide sequence ID" value="NZ_JAPUAV010000042.1"/>
</dbReference>
<reference evidence="2" key="1">
    <citation type="submission" date="2022-12" db="EMBL/GenBank/DDBJ databases">
        <title>Development of a Multilocus Sequence Typing Scheme for Bacteroides fragilis Based on Whole Genome Sequencing Data and Clinical Application.</title>
        <authorList>
            <person name="Nielsen F.D."/>
            <person name="Justesen U.S."/>
        </authorList>
    </citation>
    <scope>NUCLEOTIDE SEQUENCE</scope>
    <source>
        <strain evidence="2">BF_BC_VIB_DK_2012_57</strain>
    </source>
</reference>
<evidence type="ECO:0000313" key="3">
    <source>
        <dbReference type="Proteomes" id="UP001078742"/>
    </source>
</evidence>
<dbReference type="Proteomes" id="UP001078742">
    <property type="component" value="Unassembled WGS sequence"/>
</dbReference>
<proteinExistence type="predicted"/>
<gene>
    <name evidence="2" type="ORF">O1420_22535</name>
</gene>
<feature type="compositionally biased region" description="Basic and acidic residues" evidence="1">
    <location>
        <begin position="326"/>
        <end position="366"/>
    </location>
</feature>
<organism evidence="2 3">
    <name type="scientific">Bacteroides fragilis</name>
    <dbReference type="NCBI Taxonomy" id="817"/>
    <lineage>
        <taxon>Bacteria</taxon>
        <taxon>Pseudomonadati</taxon>
        <taxon>Bacteroidota</taxon>
        <taxon>Bacteroidia</taxon>
        <taxon>Bacteroidales</taxon>
        <taxon>Bacteroidaceae</taxon>
        <taxon>Bacteroides</taxon>
    </lineage>
</organism>
<name>A0A9Q4NZ85_BACFG</name>
<dbReference type="AlphaFoldDB" id="A0A9Q4NZ85"/>
<accession>A0A9Q4NZ85</accession>
<feature type="region of interest" description="Disordered" evidence="1">
    <location>
        <begin position="317"/>
        <end position="366"/>
    </location>
</feature>